<sequence length="123" mass="13953">MAFGHLGLLGPIFRAKSPDCWATWTCWDCPAGKRRDWATKRQKKDIFVEGKIYRTHLESMFSSPETMRWPANFPLKPLQRGGFFYTPFDTFAGFGWTQGGCGPADCFDTFSAAGFKAYTISQM</sequence>
<proteinExistence type="predicted"/>
<protein>
    <submittedName>
        <fullName evidence="1">Uncharacterized protein</fullName>
    </submittedName>
</protein>
<comment type="caution">
    <text evidence="1">The sequence shown here is derived from an EMBL/GenBank/DDBJ whole genome shotgun (WGS) entry which is preliminary data.</text>
</comment>
<gene>
    <name evidence="1" type="ORF">CCMP2556_LOCUS227</name>
</gene>
<reference evidence="1 2" key="1">
    <citation type="submission" date="2024-02" db="EMBL/GenBank/DDBJ databases">
        <authorList>
            <person name="Chen Y."/>
            <person name="Shah S."/>
            <person name="Dougan E. K."/>
            <person name="Thang M."/>
            <person name="Chan C."/>
        </authorList>
    </citation>
    <scope>NUCLEOTIDE SEQUENCE [LARGE SCALE GENOMIC DNA]</scope>
</reference>
<organism evidence="1 2">
    <name type="scientific">Durusdinium trenchii</name>
    <dbReference type="NCBI Taxonomy" id="1381693"/>
    <lineage>
        <taxon>Eukaryota</taxon>
        <taxon>Sar</taxon>
        <taxon>Alveolata</taxon>
        <taxon>Dinophyceae</taxon>
        <taxon>Suessiales</taxon>
        <taxon>Symbiodiniaceae</taxon>
        <taxon>Durusdinium</taxon>
    </lineage>
</organism>
<evidence type="ECO:0000313" key="2">
    <source>
        <dbReference type="Proteomes" id="UP001642484"/>
    </source>
</evidence>
<keyword evidence="2" id="KW-1185">Reference proteome</keyword>
<name>A0ABP0H657_9DINO</name>
<accession>A0ABP0H657</accession>
<dbReference type="Proteomes" id="UP001642484">
    <property type="component" value="Unassembled WGS sequence"/>
</dbReference>
<evidence type="ECO:0000313" key="1">
    <source>
        <dbReference type="EMBL" id="CAK8985707.1"/>
    </source>
</evidence>
<dbReference type="EMBL" id="CAXAMN010000003">
    <property type="protein sequence ID" value="CAK8985707.1"/>
    <property type="molecule type" value="Genomic_DNA"/>
</dbReference>